<evidence type="ECO:0000256" key="1">
    <source>
        <dbReference type="SAM" id="Phobius"/>
    </source>
</evidence>
<dbReference type="PANTHER" id="PTHR40407:SF1">
    <property type="entry name" value="HEPARAN-ALPHA-GLUCOSAMINIDE N-ACETYLTRANSFERASE CATALYTIC DOMAIN-CONTAINING PROTEIN"/>
    <property type="match status" value="1"/>
</dbReference>
<dbReference type="PATRIC" id="fig|861299.3.peg.1715"/>
<keyword evidence="1" id="KW-1133">Transmembrane helix</keyword>
<feature type="transmembrane region" description="Helical" evidence="1">
    <location>
        <begin position="54"/>
        <end position="75"/>
    </location>
</feature>
<dbReference type="HOGENOM" id="CLU_054519_0_0_0"/>
<reference evidence="3 4" key="1">
    <citation type="journal article" date="2014" name="Genome Announc.">
        <title>Genome Sequence and Methylome of Soil Bacterium Gemmatirosa kalamazoonensis KBS708T, a Member of the Rarely Cultivated Gemmatimonadetes Phylum.</title>
        <authorList>
            <person name="Debruyn J.M."/>
            <person name="Radosevich M."/>
            <person name="Wommack K.E."/>
            <person name="Polson S.W."/>
            <person name="Hauser L.J."/>
            <person name="Fawaz M.N."/>
            <person name="Korlach J."/>
            <person name="Tsai Y.C."/>
        </authorList>
    </citation>
    <scope>NUCLEOTIDE SEQUENCE [LARGE SCALE GENOMIC DNA]</scope>
    <source>
        <strain evidence="3 4">KBS708</strain>
    </source>
</reference>
<accession>W0REM0</accession>
<feature type="transmembrane region" description="Helical" evidence="1">
    <location>
        <begin position="268"/>
        <end position="286"/>
    </location>
</feature>
<proteinExistence type="predicted"/>
<sequence length="390" mass="43267">MKRPTVPRVHSVDVLRGVVMVLMALDHVRDYFGDAAASPTNLATATLPLFYTRWVTHICAPTFFLLTGTSAYLSARRRGTTGLARHLVTRGLWLIVLDLVILRCLGWQFNVDFRVTLLLVLWALGWSMITLAAFVRRPALAGIFGVVVIAGHNLLDRVDPASLGAAAPLWLVLHRPGLLAGPPHFVLVAYPLVPWVGVTAAGYALGQIFDWDAARRRAFLLRSGIGLTIAFLALRASNVYGDPAPWSAQRSAAYTVASFLNVTKYPPSLLFLLMTIGVALLVLRAVDARVPRWLRPAEVVGRVPMFYFAMHVVLIHLLVVLALAVRYGAVHWAFESPTPDRFPFTQPPGWPIALPGVYAVWALVVVALWPLCRWYAALRERRRGWWTGYV</sequence>
<keyword evidence="1" id="KW-0472">Membrane</keyword>
<dbReference type="Pfam" id="PF07786">
    <property type="entry name" value="HGSNAT_cat"/>
    <property type="match status" value="1"/>
</dbReference>
<organism evidence="3 4">
    <name type="scientific">Gemmatirosa kalamazoonensis</name>
    <dbReference type="NCBI Taxonomy" id="861299"/>
    <lineage>
        <taxon>Bacteria</taxon>
        <taxon>Pseudomonadati</taxon>
        <taxon>Gemmatimonadota</taxon>
        <taxon>Gemmatimonadia</taxon>
        <taxon>Gemmatimonadales</taxon>
        <taxon>Gemmatimonadaceae</taxon>
        <taxon>Gemmatirosa</taxon>
    </lineage>
</organism>
<name>W0REM0_9BACT</name>
<dbReference type="RefSeq" id="WP_025410737.1">
    <property type="nucleotide sequence ID" value="NZ_CP007128.1"/>
</dbReference>
<dbReference type="eggNOG" id="COG3503">
    <property type="taxonomic scope" value="Bacteria"/>
</dbReference>
<dbReference type="AlphaFoldDB" id="W0REM0"/>
<dbReference type="InParanoid" id="W0REM0"/>
<feature type="domain" description="Heparan-alpha-glucosaminide N-acetyltransferase catalytic" evidence="2">
    <location>
        <begin position="8"/>
        <end position="218"/>
    </location>
</feature>
<dbReference type="Proteomes" id="UP000019151">
    <property type="component" value="Chromosome"/>
</dbReference>
<dbReference type="EMBL" id="CP007128">
    <property type="protein sequence ID" value="AHG89226.1"/>
    <property type="molecule type" value="Genomic_DNA"/>
</dbReference>
<protein>
    <recommendedName>
        <fullName evidence="2">Heparan-alpha-glucosaminide N-acetyltransferase catalytic domain-containing protein</fullName>
    </recommendedName>
</protein>
<dbReference type="PANTHER" id="PTHR40407">
    <property type="entry name" value="MEMBRANE PROTEIN-LIKE PROTEIN"/>
    <property type="match status" value="1"/>
</dbReference>
<keyword evidence="1" id="KW-0812">Transmembrane</keyword>
<feature type="transmembrane region" description="Helical" evidence="1">
    <location>
        <begin position="87"/>
        <end position="109"/>
    </location>
</feature>
<dbReference type="STRING" id="861299.J421_1689"/>
<feature type="transmembrane region" description="Helical" evidence="1">
    <location>
        <begin position="218"/>
        <end position="236"/>
    </location>
</feature>
<keyword evidence="4" id="KW-1185">Reference proteome</keyword>
<dbReference type="KEGG" id="gba:J421_1689"/>
<evidence type="ECO:0000313" key="4">
    <source>
        <dbReference type="Proteomes" id="UP000019151"/>
    </source>
</evidence>
<dbReference type="InterPro" id="IPR012429">
    <property type="entry name" value="HGSNAT_cat"/>
</dbReference>
<feature type="transmembrane region" description="Helical" evidence="1">
    <location>
        <begin position="306"/>
        <end position="329"/>
    </location>
</feature>
<feature type="transmembrane region" description="Helical" evidence="1">
    <location>
        <begin position="349"/>
        <end position="372"/>
    </location>
</feature>
<feature type="transmembrane region" description="Helical" evidence="1">
    <location>
        <begin position="185"/>
        <end position="206"/>
    </location>
</feature>
<feature type="transmembrane region" description="Helical" evidence="1">
    <location>
        <begin position="115"/>
        <end position="134"/>
    </location>
</feature>
<gene>
    <name evidence="3" type="ORF">J421_1689</name>
</gene>
<evidence type="ECO:0000259" key="2">
    <source>
        <dbReference type="Pfam" id="PF07786"/>
    </source>
</evidence>
<dbReference type="OrthoDB" id="508112at2"/>
<evidence type="ECO:0000313" key="3">
    <source>
        <dbReference type="EMBL" id="AHG89226.1"/>
    </source>
</evidence>